<dbReference type="PANTHER" id="PTHR31284:SF10">
    <property type="entry name" value="ACID PHOSPHATASE-LIKE PROTEIN"/>
    <property type="match status" value="1"/>
</dbReference>
<dbReference type="RefSeq" id="WP_110170340.1">
    <property type="nucleotide sequence ID" value="NZ_CP015136.1"/>
</dbReference>
<dbReference type="InterPro" id="IPR006423">
    <property type="entry name" value="Lipo_e_P4"/>
</dbReference>
<dbReference type="SFLD" id="SFLDG01125">
    <property type="entry name" value="C1.1:_Acid_Phosphatase_Like"/>
    <property type="match status" value="1"/>
</dbReference>
<dbReference type="EMBL" id="CP015136">
    <property type="protein sequence ID" value="AMY08502.1"/>
    <property type="molecule type" value="Genomic_DNA"/>
</dbReference>
<name>A0A143PIU5_LUTPR</name>
<dbReference type="Proteomes" id="UP000076079">
    <property type="component" value="Chromosome"/>
</dbReference>
<feature type="chain" id="PRO_5007511420" evidence="2">
    <location>
        <begin position="25"/>
        <end position="252"/>
    </location>
</feature>
<dbReference type="InterPro" id="IPR036412">
    <property type="entry name" value="HAD-like_sf"/>
</dbReference>
<evidence type="ECO:0000313" key="3">
    <source>
        <dbReference type="EMBL" id="AMY08502.1"/>
    </source>
</evidence>
<dbReference type="KEGG" id="abac:LuPra_01703"/>
<reference evidence="4" key="2">
    <citation type="submission" date="2016-04" db="EMBL/GenBank/DDBJ databases">
        <title>First Complete Genome Sequence of a Subdivision 6 Acidobacterium.</title>
        <authorList>
            <person name="Huang S."/>
            <person name="Vieira S."/>
            <person name="Bunk B."/>
            <person name="Riedel T."/>
            <person name="Sproeer C."/>
            <person name="Overmann J."/>
        </authorList>
    </citation>
    <scope>NUCLEOTIDE SEQUENCE [LARGE SCALE GENOMIC DNA]</scope>
    <source>
        <strain evidence="4">DSM 100886 HEG_-6_39</strain>
    </source>
</reference>
<dbReference type="SFLD" id="SFLDS00003">
    <property type="entry name" value="Haloacid_Dehalogenase"/>
    <property type="match status" value="1"/>
</dbReference>
<evidence type="ECO:0000256" key="2">
    <source>
        <dbReference type="SAM" id="SignalP"/>
    </source>
</evidence>
<feature type="signal peptide" evidence="2">
    <location>
        <begin position="1"/>
        <end position="24"/>
    </location>
</feature>
<dbReference type="PANTHER" id="PTHR31284">
    <property type="entry name" value="ACID PHOSPHATASE-LIKE PROTEIN"/>
    <property type="match status" value="1"/>
</dbReference>
<protein>
    <submittedName>
        <fullName evidence="3">Outer membrane protein P4</fullName>
    </submittedName>
</protein>
<keyword evidence="1 2" id="KW-0732">Signal</keyword>
<keyword evidence="4" id="KW-1185">Reference proteome</keyword>
<proteinExistence type="predicted"/>
<dbReference type="Gene3D" id="3.40.50.1000">
    <property type="entry name" value="HAD superfamily/HAD-like"/>
    <property type="match status" value="1"/>
</dbReference>
<evidence type="ECO:0000313" key="4">
    <source>
        <dbReference type="Proteomes" id="UP000076079"/>
    </source>
</evidence>
<dbReference type="GO" id="GO:0009279">
    <property type="term" value="C:cell outer membrane"/>
    <property type="evidence" value="ECO:0007669"/>
    <property type="project" value="InterPro"/>
</dbReference>
<evidence type="ECO:0000256" key="1">
    <source>
        <dbReference type="ARBA" id="ARBA00022729"/>
    </source>
</evidence>
<dbReference type="PROSITE" id="PS51257">
    <property type="entry name" value="PROKAR_LIPOPROTEIN"/>
    <property type="match status" value="1"/>
</dbReference>
<organism evidence="3 4">
    <name type="scientific">Luteitalea pratensis</name>
    <dbReference type="NCBI Taxonomy" id="1855912"/>
    <lineage>
        <taxon>Bacteria</taxon>
        <taxon>Pseudomonadati</taxon>
        <taxon>Acidobacteriota</taxon>
        <taxon>Vicinamibacteria</taxon>
        <taxon>Vicinamibacterales</taxon>
        <taxon>Vicinamibacteraceae</taxon>
        <taxon>Luteitalea</taxon>
    </lineage>
</organism>
<dbReference type="AlphaFoldDB" id="A0A143PIU5"/>
<dbReference type="SUPFAM" id="SSF56784">
    <property type="entry name" value="HAD-like"/>
    <property type="match status" value="1"/>
</dbReference>
<gene>
    <name evidence="3" type="primary">hel</name>
    <name evidence="3" type="ORF">LuPra_01703</name>
</gene>
<dbReference type="InterPro" id="IPR005519">
    <property type="entry name" value="Acid_phosphat_B-like"/>
</dbReference>
<accession>A0A143PIU5</accession>
<dbReference type="OrthoDB" id="395856at2"/>
<dbReference type="Pfam" id="PF03767">
    <property type="entry name" value="Acid_phosphat_B"/>
    <property type="match status" value="1"/>
</dbReference>
<sequence precursor="true">MPELPRRWLVFIALFSMACGGARSAPPATAPPPIASSAAAALPARDPDAIRWVRDAAEYRAAVMQVYRQATARVEAEAAARKAGTWAVVLDADETVISNLTYQVERSRAGLAYSPESWREWVSRRAATPLPGAAAFLARVHDLGGRIAIVTNRLQSECEDTIAVFRLHALQYDAVLCRSDGGPSDKNPRFEAVAAGQTTAGAGPLAVVAFIGDNILDFPQASQASARGNAASLDAFGVRFFVIPNPMYGSWQ</sequence>
<dbReference type="InterPro" id="IPR023214">
    <property type="entry name" value="HAD_sf"/>
</dbReference>
<reference evidence="3 4" key="1">
    <citation type="journal article" date="2016" name="Genome Announc.">
        <title>First Complete Genome Sequence of a Subdivision 6 Acidobacterium Strain.</title>
        <authorList>
            <person name="Huang S."/>
            <person name="Vieira S."/>
            <person name="Bunk B."/>
            <person name="Riedel T."/>
            <person name="Sproer C."/>
            <person name="Overmann J."/>
        </authorList>
    </citation>
    <scope>NUCLEOTIDE SEQUENCE [LARGE SCALE GENOMIC DNA]</scope>
    <source>
        <strain evidence="4">DSM 100886 HEG_-6_39</strain>
    </source>
</reference>